<proteinExistence type="predicted"/>
<evidence type="ECO:0000256" key="1">
    <source>
        <dbReference type="ARBA" id="ARBA00022676"/>
    </source>
</evidence>
<reference evidence="6" key="1">
    <citation type="journal article" date="2019" name="Int. J. Syst. Evol. Microbiol.">
        <title>The Global Catalogue of Microorganisms (GCM) 10K type strain sequencing project: providing services to taxonomists for standard genome sequencing and annotation.</title>
        <authorList>
            <consortium name="The Broad Institute Genomics Platform"/>
            <consortium name="The Broad Institute Genome Sequencing Center for Infectious Disease"/>
            <person name="Wu L."/>
            <person name="Ma J."/>
        </authorList>
    </citation>
    <scope>NUCLEOTIDE SEQUENCE [LARGE SCALE GENOMIC DNA]</scope>
    <source>
        <strain evidence="6">CCUG 50213</strain>
    </source>
</reference>
<dbReference type="EMBL" id="JBHTLY010000002">
    <property type="protein sequence ID" value="MFD1201375.1"/>
    <property type="molecule type" value="Genomic_DNA"/>
</dbReference>
<dbReference type="Pfam" id="PF00534">
    <property type="entry name" value="Glycos_transf_1"/>
    <property type="match status" value="1"/>
</dbReference>
<dbReference type="Pfam" id="PF13439">
    <property type="entry name" value="Glyco_transf_4"/>
    <property type="match status" value="1"/>
</dbReference>
<name>A0ABW3TLA3_9MICO</name>
<protein>
    <submittedName>
        <fullName evidence="5">Glycosyltransferase family 4 protein</fullName>
    </submittedName>
</protein>
<dbReference type="RefSeq" id="WP_343962827.1">
    <property type="nucleotide sequence ID" value="NZ_BAAAKZ010000019.1"/>
</dbReference>
<dbReference type="Proteomes" id="UP001597181">
    <property type="component" value="Unassembled WGS sequence"/>
</dbReference>
<accession>A0ABW3TLA3</accession>
<evidence type="ECO:0000313" key="5">
    <source>
        <dbReference type="EMBL" id="MFD1201375.1"/>
    </source>
</evidence>
<dbReference type="InterPro" id="IPR001296">
    <property type="entry name" value="Glyco_trans_1"/>
</dbReference>
<keyword evidence="6" id="KW-1185">Reference proteome</keyword>
<feature type="domain" description="Glycosyltransferase subfamily 4-like N-terminal" evidence="4">
    <location>
        <begin position="31"/>
        <end position="196"/>
    </location>
</feature>
<comment type="caution">
    <text evidence="5">The sequence shown here is derived from an EMBL/GenBank/DDBJ whole genome shotgun (WGS) entry which is preliminary data.</text>
</comment>
<dbReference type="CDD" id="cd03809">
    <property type="entry name" value="GT4_MtfB-like"/>
    <property type="match status" value="1"/>
</dbReference>
<dbReference type="PANTHER" id="PTHR46401:SF2">
    <property type="entry name" value="GLYCOSYLTRANSFERASE WBBK-RELATED"/>
    <property type="match status" value="1"/>
</dbReference>
<evidence type="ECO:0000313" key="6">
    <source>
        <dbReference type="Proteomes" id="UP001597181"/>
    </source>
</evidence>
<dbReference type="PANTHER" id="PTHR46401">
    <property type="entry name" value="GLYCOSYLTRANSFERASE WBBK-RELATED"/>
    <property type="match status" value="1"/>
</dbReference>
<evidence type="ECO:0000256" key="2">
    <source>
        <dbReference type="ARBA" id="ARBA00022679"/>
    </source>
</evidence>
<keyword evidence="1" id="KW-0328">Glycosyltransferase</keyword>
<evidence type="ECO:0000259" key="3">
    <source>
        <dbReference type="Pfam" id="PF00534"/>
    </source>
</evidence>
<evidence type="ECO:0000259" key="4">
    <source>
        <dbReference type="Pfam" id="PF13439"/>
    </source>
</evidence>
<feature type="domain" description="Glycosyl transferase family 1" evidence="3">
    <location>
        <begin position="202"/>
        <end position="341"/>
    </location>
</feature>
<sequence>MDTGRKTMNLSNHPPQVEVDQYMPTFVPGGVGGGETYARKLFQALDELAEVSVHAVVTEGASGFAPDAQERVISGVKLDSSVWGRLRGVAGVLVRGRKVTRLLRPSAVTFTPFTIPVLPKRKLGKKLVMTVHDLQHRELPELFSLPEKLWRSLMYEHPARRADHIITDSEYSKKSIVKHLGVDESRVTAIPLGADVSGFTPNLAEREAFVYYPARGWKHKNHSRLIEAMKIVREERPEMRLVLTGGALDAIGDVPTWVDVKGLVTFEEVTQLLQKASVLAFPSLFEGFGLPPLEAMASGCPVAASNAASIPEVCGDAAVYFDPRNTEEMAEAILAAIDDRDALVRKGLERAASFPWALCAERHVQVFREVLTC</sequence>
<gene>
    <name evidence="5" type="ORF">ACFQ3U_05645</name>
</gene>
<dbReference type="SUPFAM" id="SSF53756">
    <property type="entry name" value="UDP-Glycosyltransferase/glycogen phosphorylase"/>
    <property type="match status" value="1"/>
</dbReference>
<organism evidence="5 6">
    <name type="scientific">Leucobacter albus</name>
    <dbReference type="NCBI Taxonomy" id="272210"/>
    <lineage>
        <taxon>Bacteria</taxon>
        <taxon>Bacillati</taxon>
        <taxon>Actinomycetota</taxon>
        <taxon>Actinomycetes</taxon>
        <taxon>Micrococcales</taxon>
        <taxon>Microbacteriaceae</taxon>
        <taxon>Leucobacter</taxon>
    </lineage>
</organism>
<keyword evidence="2" id="KW-0808">Transferase</keyword>
<dbReference type="Gene3D" id="3.40.50.2000">
    <property type="entry name" value="Glycogen Phosphorylase B"/>
    <property type="match status" value="2"/>
</dbReference>
<dbReference type="InterPro" id="IPR028098">
    <property type="entry name" value="Glyco_trans_4-like_N"/>
</dbReference>